<reference evidence="2" key="1">
    <citation type="submission" date="2015-09" db="EMBL/GenBank/DDBJ databases">
        <authorList>
            <person name="Sai Rama Sridatta P."/>
        </authorList>
    </citation>
    <scope>NUCLEOTIDE SEQUENCE [LARGE SCALE GENOMIC DNA]</scope>
</reference>
<evidence type="ECO:0000313" key="2">
    <source>
        <dbReference type="Proteomes" id="UP000314980"/>
    </source>
</evidence>
<evidence type="ECO:0000313" key="1">
    <source>
        <dbReference type="Ensembl" id="ENSLCAP00010026437.1"/>
    </source>
</evidence>
<evidence type="ECO:0008006" key="3">
    <source>
        <dbReference type="Google" id="ProtNLM"/>
    </source>
</evidence>
<keyword evidence="2" id="KW-1185">Reference proteome</keyword>
<dbReference type="GeneTree" id="ENSGT00970000198269"/>
<organism evidence="1 2">
    <name type="scientific">Lates calcarifer</name>
    <name type="common">Barramundi</name>
    <name type="synonym">Holocentrus calcarifer</name>
    <dbReference type="NCBI Taxonomy" id="8187"/>
    <lineage>
        <taxon>Eukaryota</taxon>
        <taxon>Metazoa</taxon>
        <taxon>Chordata</taxon>
        <taxon>Craniata</taxon>
        <taxon>Vertebrata</taxon>
        <taxon>Euteleostomi</taxon>
        <taxon>Actinopterygii</taxon>
        <taxon>Neopterygii</taxon>
        <taxon>Teleostei</taxon>
        <taxon>Neoteleostei</taxon>
        <taxon>Acanthomorphata</taxon>
        <taxon>Carangaria</taxon>
        <taxon>Carangaria incertae sedis</taxon>
        <taxon>Centropomidae</taxon>
        <taxon>Lates</taxon>
    </lineage>
</organism>
<dbReference type="AlphaFoldDB" id="A0A4W6DLJ1"/>
<reference evidence="1" key="2">
    <citation type="submission" date="2025-08" db="UniProtKB">
        <authorList>
            <consortium name="Ensembl"/>
        </authorList>
    </citation>
    <scope>IDENTIFICATION</scope>
</reference>
<proteinExistence type="predicted"/>
<dbReference type="InterPro" id="IPR036179">
    <property type="entry name" value="Ig-like_dom_sf"/>
</dbReference>
<dbReference type="Ensembl" id="ENSLCAT00010026998.1">
    <property type="protein sequence ID" value="ENSLCAP00010026437.1"/>
    <property type="gene ID" value="ENSLCAG00010012355.1"/>
</dbReference>
<sequence>MADFICTKRGFNISISNVSSDDAGVYWCGVKSNDKYHLHVQLKCTLCLFSGPPSTPGPSHGESMFDIFNLLLQESVQWEEEDVLMF</sequence>
<dbReference type="InterPro" id="IPR013783">
    <property type="entry name" value="Ig-like_fold"/>
</dbReference>
<dbReference type="InParanoid" id="A0A4W6DLJ1"/>
<dbReference type="SUPFAM" id="SSF48726">
    <property type="entry name" value="Immunoglobulin"/>
    <property type="match status" value="1"/>
</dbReference>
<dbReference type="Gene3D" id="2.60.40.10">
    <property type="entry name" value="Immunoglobulins"/>
    <property type="match status" value="1"/>
</dbReference>
<dbReference type="Proteomes" id="UP000314980">
    <property type="component" value="Unassembled WGS sequence"/>
</dbReference>
<name>A0A4W6DLJ1_LATCA</name>
<protein>
    <recommendedName>
        <fullName evidence="3">Immunoglobulin V-set domain-containing protein</fullName>
    </recommendedName>
</protein>
<reference evidence="1" key="3">
    <citation type="submission" date="2025-09" db="UniProtKB">
        <authorList>
            <consortium name="Ensembl"/>
        </authorList>
    </citation>
    <scope>IDENTIFICATION</scope>
</reference>
<accession>A0A4W6DLJ1</accession>